<keyword evidence="1" id="KW-0472">Membrane</keyword>
<feature type="transmembrane region" description="Helical" evidence="1">
    <location>
        <begin position="20"/>
        <end position="37"/>
    </location>
</feature>
<reference evidence="2" key="1">
    <citation type="submission" date="2018-02" db="EMBL/GenBank/DDBJ databases">
        <title>Rhizophora mucronata_Transcriptome.</title>
        <authorList>
            <person name="Meera S.P."/>
            <person name="Sreeshan A."/>
            <person name="Augustine A."/>
        </authorList>
    </citation>
    <scope>NUCLEOTIDE SEQUENCE</scope>
    <source>
        <tissue evidence="2">Leaf</tissue>
    </source>
</reference>
<dbReference type="EMBL" id="GGEC01023075">
    <property type="protein sequence ID" value="MBX03559.1"/>
    <property type="molecule type" value="Transcribed_RNA"/>
</dbReference>
<evidence type="ECO:0000256" key="1">
    <source>
        <dbReference type="SAM" id="Phobius"/>
    </source>
</evidence>
<accession>A0A2P2KCY5</accession>
<sequence length="38" mass="4311">MSHLIDEDLVLFSSFGDLNGLLGQDFFCLILGLNHFLR</sequence>
<evidence type="ECO:0000313" key="2">
    <source>
        <dbReference type="EMBL" id="MBX03559.1"/>
    </source>
</evidence>
<protein>
    <submittedName>
        <fullName evidence="2">Uncharacterized protein</fullName>
    </submittedName>
</protein>
<dbReference type="AlphaFoldDB" id="A0A2P2KCY5"/>
<keyword evidence="1" id="KW-1133">Transmembrane helix</keyword>
<organism evidence="2">
    <name type="scientific">Rhizophora mucronata</name>
    <name type="common">Asiatic mangrove</name>
    <dbReference type="NCBI Taxonomy" id="61149"/>
    <lineage>
        <taxon>Eukaryota</taxon>
        <taxon>Viridiplantae</taxon>
        <taxon>Streptophyta</taxon>
        <taxon>Embryophyta</taxon>
        <taxon>Tracheophyta</taxon>
        <taxon>Spermatophyta</taxon>
        <taxon>Magnoliopsida</taxon>
        <taxon>eudicotyledons</taxon>
        <taxon>Gunneridae</taxon>
        <taxon>Pentapetalae</taxon>
        <taxon>rosids</taxon>
        <taxon>fabids</taxon>
        <taxon>Malpighiales</taxon>
        <taxon>Rhizophoraceae</taxon>
        <taxon>Rhizophora</taxon>
    </lineage>
</organism>
<proteinExistence type="predicted"/>
<name>A0A2P2KCY5_RHIMU</name>
<keyword evidence="1" id="KW-0812">Transmembrane</keyword>